<dbReference type="EMBL" id="CP002959">
    <property type="protein sequence ID" value="AFM13065.1"/>
    <property type="molecule type" value="Genomic_DNA"/>
</dbReference>
<dbReference type="PANTHER" id="PTHR12526">
    <property type="entry name" value="GLYCOSYLTRANSFERASE"/>
    <property type="match status" value="1"/>
</dbReference>
<dbReference type="KEGG" id="tpx:Turpa_2423"/>
<accession>I4B708</accession>
<dbReference type="SUPFAM" id="SSF48208">
    <property type="entry name" value="Six-hairpin glycosidases"/>
    <property type="match status" value="1"/>
</dbReference>
<dbReference type="PANTHER" id="PTHR12526:SF572">
    <property type="entry name" value="BLL5144 PROTEIN"/>
    <property type="match status" value="1"/>
</dbReference>
<evidence type="ECO:0000313" key="3">
    <source>
        <dbReference type="EMBL" id="AFM13065.1"/>
    </source>
</evidence>
<dbReference type="InterPro" id="IPR001296">
    <property type="entry name" value="Glyco_trans_1"/>
</dbReference>
<dbReference type="PATRIC" id="fig|869212.3.peg.2438"/>
<keyword evidence="3" id="KW-0808">Transferase</keyword>
<dbReference type="GO" id="GO:0016757">
    <property type="term" value="F:glycosyltransferase activity"/>
    <property type="evidence" value="ECO:0007669"/>
    <property type="project" value="UniProtKB-ARBA"/>
</dbReference>
<evidence type="ECO:0000313" key="4">
    <source>
        <dbReference type="Proteomes" id="UP000006048"/>
    </source>
</evidence>
<sequence length="764" mass="85140">MHALDYTIENSSAARIAFLGDYVPRQCGIATFTHDLSEAIADESAQSEVFICAVNDRAGGYHYSDRVRIEIEEKDLRSYRSAADFLNFSAVDILCVQHEFGIYGGTAGSHLLGLLDEVRMPVITTLHTILREPDAGQRRVMREILDRSDRVVAMAHKGSEILTEIYGVAANKISQIPHGIPDLPFDASSHYKAQFGFAGKKVLFTFGLLSPAKGIEYAIRALPQIIAAHPQVVYVVLGATHPNLLASEGETYRLSLERLAADLGVSKQVIFYNQYVSSNDLREFIGATDIYITPYISETQITSGTLAYLFGAGKAVVSTPYWHAQELLADNSGQLVPFRDASAIAIAVCRYLEDEAGLALTQARAYASGRRMVWSEVARAYLKLFRDVRSEHRVAPRHAFAEWTLDSRAEFVPPLRTDHVARMTDSTGILQHAIVALPNFAEGYCTDDNARAFILTCMLVELGDDAMRISQEKLATNYLAYLWYALDGDRFRNFMSYERIWRDSAGSEDSHARAVWAAGTGVARSQNISHRTLCVMMFRRAIYITEAFTSPRAWAFALLGINEYLHRFSGDSAIQAIRARLTQKLLQRYRDTATEGWQWFENVVSYDNARISQALIISGQQNSDSEALSVGLESLDWLESVQKSPNGCFRPVGSNGFYVKGETKAIYDQQPLEAGAMIAACLSAYRATHDIHRIQTARRTFEWFMGRNDLGVSLYDATTGGCRDGLHADRLNENQGAESTLAFHLARADLDLIEHEFSTRVSLL</sequence>
<protein>
    <submittedName>
        <fullName evidence="3">Glycosyl transferase group 1</fullName>
    </submittedName>
</protein>
<dbReference type="CDD" id="cd03822">
    <property type="entry name" value="GT4_mannosyltransferase-like"/>
    <property type="match status" value="1"/>
</dbReference>
<dbReference type="STRING" id="869212.Turpa_2423"/>
<gene>
    <name evidence="3" type="ordered locus">Turpa_2423</name>
</gene>
<dbReference type="Gene3D" id="3.40.50.2000">
    <property type="entry name" value="Glycogen Phosphorylase B"/>
    <property type="match status" value="2"/>
</dbReference>
<evidence type="ECO:0000259" key="1">
    <source>
        <dbReference type="Pfam" id="PF00534"/>
    </source>
</evidence>
<dbReference type="HOGENOM" id="CLU_365505_0_0_12"/>
<dbReference type="GO" id="GO:0005975">
    <property type="term" value="P:carbohydrate metabolic process"/>
    <property type="evidence" value="ECO:0007669"/>
    <property type="project" value="InterPro"/>
</dbReference>
<keyword evidence="4" id="KW-1185">Reference proteome</keyword>
<dbReference type="Pfam" id="PF13439">
    <property type="entry name" value="Glyco_transf_4"/>
    <property type="match status" value="1"/>
</dbReference>
<proteinExistence type="predicted"/>
<dbReference type="RefSeq" id="WP_014803571.1">
    <property type="nucleotide sequence ID" value="NC_018020.1"/>
</dbReference>
<dbReference type="AlphaFoldDB" id="I4B708"/>
<dbReference type="Pfam" id="PF00534">
    <property type="entry name" value="Glycos_transf_1"/>
    <property type="match status" value="1"/>
</dbReference>
<dbReference type="InterPro" id="IPR008928">
    <property type="entry name" value="6-hairpin_glycosidase_sf"/>
</dbReference>
<feature type="domain" description="Glycosyltransferase subfamily 4-like N-terminal" evidence="2">
    <location>
        <begin position="28"/>
        <end position="180"/>
    </location>
</feature>
<organism evidence="3 4">
    <name type="scientific">Turneriella parva (strain ATCC BAA-1111 / DSM 21527 / NCTC 11395 / H)</name>
    <name type="common">Leptospira parva</name>
    <dbReference type="NCBI Taxonomy" id="869212"/>
    <lineage>
        <taxon>Bacteria</taxon>
        <taxon>Pseudomonadati</taxon>
        <taxon>Spirochaetota</taxon>
        <taxon>Spirochaetia</taxon>
        <taxon>Leptospirales</taxon>
        <taxon>Leptospiraceae</taxon>
        <taxon>Turneriella</taxon>
    </lineage>
</organism>
<dbReference type="InterPro" id="IPR028098">
    <property type="entry name" value="Glyco_trans_4-like_N"/>
</dbReference>
<dbReference type="SUPFAM" id="SSF53756">
    <property type="entry name" value="UDP-Glycosyltransferase/glycogen phosphorylase"/>
    <property type="match status" value="1"/>
</dbReference>
<name>I4B708_TURPD</name>
<reference evidence="3 4" key="1">
    <citation type="submission" date="2012-06" db="EMBL/GenBank/DDBJ databases">
        <title>The complete chromosome of genome of Turneriella parva DSM 21527.</title>
        <authorList>
            <consortium name="US DOE Joint Genome Institute (JGI-PGF)"/>
            <person name="Lucas S."/>
            <person name="Han J."/>
            <person name="Lapidus A."/>
            <person name="Bruce D."/>
            <person name="Goodwin L."/>
            <person name="Pitluck S."/>
            <person name="Peters L."/>
            <person name="Kyrpides N."/>
            <person name="Mavromatis K."/>
            <person name="Ivanova N."/>
            <person name="Mikhailova N."/>
            <person name="Chertkov O."/>
            <person name="Detter J.C."/>
            <person name="Tapia R."/>
            <person name="Han C."/>
            <person name="Land M."/>
            <person name="Hauser L."/>
            <person name="Markowitz V."/>
            <person name="Cheng J.-F."/>
            <person name="Hugenholtz P."/>
            <person name="Woyke T."/>
            <person name="Wu D."/>
            <person name="Gronow S."/>
            <person name="Wellnitz S."/>
            <person name="Brambilla E."/>
            <person name="Klenk H.-P."/>
            <person name="Eisen J.A."/>
        </authorList>
    </citation>
    <scope>NUCLEOTIDE SEQUENCE [LARGE SCALE GENOMIC DNA]</scope>
    <source>
        <strain evidence="4">ATCC BAA-1111 / DSM 21527 / NCTC 11395 / H</strain>
    </source>
</reference>
<feature type="domain" description="Glycosyl transferase family 1" evidence="1">
    <location>
        <begin position="196"/>
        <end position="358"/>
    </location>
</feature>
<dbReference type="Proteomes" id="UP000006048">
    <property type="component" value="Chromosome"/>
</dbReference>
<evidence type="ECO:0000259" key="2">
    <source>
        <dbReference type="Pfam" id="PF13439"/>
    </source>
</evidence>